<protein>
    <recommendedName>
        <fullName evidence="8">CCR4-NOT transcription complex subunit 1 TTP binding domain-containing protein</fullName>
    </recommendedName>
</protein>
<gene>
    <name evidence="6" type="ORF">NTEN_LOCUS11461</name>
</gene>
<evidence type="ECO:0000256" key="1">
    <source>
        <dbReference type="SAM" id="MobiDB-lite"/>
    </source>
</evidence>
<organism evidence="6 7">
    <name type="scientific">Nesidiocoris tenuis</name>
    <dbReference type="NCBI Taxonomy" id="355587"/>
    <lineage>
        <taxon>Eukaryota</taxon>
        <taxon>Metazoa</taxon>
        <taxon>Ecdysozoa</taxon>
        <taxon>Arthropoda</taxon>
        <taxon>Hexapoda</taxon>
        <taxon>Insecta</taxon>
        <taxon>Pterygota</taxon>
        <taxon>Neoptera</taxon>
        <taxon>Paraneoptera</taxon>
        <taxon>Hemiptera</taxon>
        <taxon>Heteroptera</taxon>
        <taxon>Panheteroptera</taxon>
        <taxon>Cimicomorpha</taxon>
        <taxon>Miridae</taxon>
        <taxon>Dicyphina</taxon>
        <taxon>Nesidiocoris</taxon>
    </lineage>
</organism>
<dbReference type="InterPro" id="IPR040398">
    <property type="entry name" value="Not1"/>
</dbReference>
<dbReference type="InterPro" id="IPR032191">
    <property type="entry name" value="CNOT1_CAF1_bind"/>
</dbReference>
<sequence>MVRDRHGLYLVIQTIRLGLFGKQYYGELRFPVDILYRPWKHTEAQRLKSSIAESFPQEVDRTHRAGDASRRKRPLPRSARLDQSPHPALPRRLDAGSSPAAAHGVGRFQAGGARESYADVFRQSSQFGHHTAHGLARAETRTTSGRLGQRGDDPKGRSTTARNSEHHLALSSVLPRVRTFWIFSLCHTSTEMSDFDLRNFRFRNVSSGIAEAIHQVIGACGVVKTRQPQPPPGVLRPQRGLDAFPPNSVFTSQVDTLGSGIAGISLATTSAFTIPAALGQLVSNPGSPSRLMAASQSPAYSMMPLGAPGPSLVPQVGVGVPAAMARLQPLPQPQQQQPIEKNRLSNDSANLFRGMSFPVAKDIEDEANSYFQRIYNHPPHPTISIDEVLDMLKKFMDSPKQRERDVFYCMLRNLFEEYKFFPQYPDKELFITAQLFGGIIERGLVSDYRELGMALRFVLDALRKVPESKMFYFGIAALDRFKSRLKDYHKYCEHIASIPHFSQFPTHLIEYIDYGLQSEEPPNRPQGPILPGGLPTVTTTYKTTAPTTATTTTTVTVAKVTPSSVIPSRVSEFDAQNPKKNPFDYTKMVYSYTVLLRSDKGIANFSDRSLLKNLGHWLGMLTLGRNRPILSEELDMKSLLVEAYNKGQQELLYVVPFVAKVLESCAKSRQDLNPKVYLKDPENLKNLDHQLSPPKLKPEVQIPTPIPTSHTPTQALSHVPDEVSQRSNSTPTLAPVNPPEPRYAYAQINISSTASIAQHIVINSQPRFSQLALFQAHPLLKQCVRQAIESAINDWIHPVVDRAVKIAATTSEQVVKKEYERRKIARNDGRRYCDSAVLTYQAERMPEQLRLKVGGVTAQQAAVYEDLARNIPGFQPLTDRDAAQYLPKQVTVESLLELVSTAADSDVALRHKELYLRVLKTLQDPRAYGLQWTNKQITR</sequence>
<keyword evidence="7" id="KW-1185">Reference proteome</keyword>
<dbReference type="GO" id="GO:0030015">
    <property type="term" value="C:CCR4-NOT core complex"/>
    <property type="evidence" value="ECO:0007669"/>
    <property type="project" value="InterPro"/>
</dbReference>
<feature type="domain" description="CCR4-NOT transcription complex subunit 1 CAF1-binding" evidence="3">
    <location>
        <begin position="591"/>
        <end position="669"/>
    </location>
</feature>
<evidence type="ECO:0000259" key="2">
    <source>
        <dbReference type="Pfam" id="PF12842"/>
    </source>
</evidence>
<feature type="domain" description="CCR4-NOT transcription complex subunit 1 TTP binding" evidence="4">
    <location>
        <begin position="334"/>
        <end position="523"/>
    </location>
</feature>
<evidence type="ECO:0000259" key="3">
    <source>
        <dbReference type="Pfam" id="PF16415"/>
    </source>
</evidence>
<dbReference type="Gene3D" id="1.25.40.180">
    <property type="match status" value="1"/>
</dbReference>
<dbReference type="AlphaFoldDB" id="A0A6H5GPI6"/>
<feature type="compositionally biased region" description="Basic and acidic residues" evidence="1">
    <location>
        <begin position="58"/>
        <end position="69"/>
    </location>
</feature>
<dbReference type="InterPro" id="IPR024557">
    <property type="entry name" value="CNOT1_dom_4"/>
</dbReference>
<feature type="region of interest" description="Disordered" evidence="1">
    <location>
        <begin position="55"/>
        <end position="104"/>
    </location>
</feature>
<dbReference type="Proteomes" id="UP000479000">
    <property type="component" value="Unassembled WGS sequence"/>
</dbReference>
<dbReference type="OrthoDB" id="1933107at2759"/>
<dbReference type="FunFam" id="1.25.40.840:FF:000001">
    <property type="entry name" value="Ccr4-not transcription complex subunit 1 isoform"/>
    <property type="match status" value="1"/>
</dbReference>
<accession>A0A6H5GPI6</accession>
<dbReference type="GO" id="GO:0000932">
    <property type="term" value="C:P-body"/>
    <property type="evidence" value="ECO:0007669"/>
    <property type="project" value="TreeGrafter"/>
</dbReference>
<dbReference type="InterPro" id="IPR055454">
    <property type="entry name" value="CNOT1-like_NOT1_connector"/>
</dbReference>
<evidence type="ECO:0000313" key="7">
    <source>
        <dbReference type="Proteomes" id="UP000479000"/>
    </source>
</evidence>
<dbReference type="EMBL" id="CADCXU010017060">
    <property type="protein sequence ID" value="CAB0005984.1"/>
    <property type="molecule type" value="Genomic_DNA"/>
</dbReference>
<evidence type="ECO:0008006" key="8">
    <source>
        <dbReference type="Google" id="ProtNLM"/>
    </source>
</evidence>
<name>A0A6H5GPI6_9HEMI</name>
<dbReference type="GO" id="GO:0060090">
    <property type="term" value="F:molecular adaptor activity"/>
    <property type="evidence" value="ECO:0007669"/>
    <property type="project" value="TreeGrafter"/>
</dbReference>
<evidence type="ECO:0000313" key="6">
    <source>
        <dbReference type="EMBL" id="CAB0005984.1"/>
    </source>
</evidence>
<feature type="domain" description="CCR4-NOT transcription complex subunit 1" evidence="2">
    <location>
        <begin position="779"/>
        <end position="819"/>
    </location>
</feature>
<dbReference type="Pfam" id="PF23590">
    <property type="entry name" value="NOT1_connector"/>
    <property type="match status" value="1"/>
</dbReference>
<dbReference type="PANTHER" id="PTHR13162">
    <property type="entry name" value="CCR4-NOT TRANSCRIPTION COMPLEX"/>
    <property type="match status" value="1"/>
</dbReference>
<proteinExistence type="predicted"/>
<dbReference type="Pfam" id="PF16417">
    <property type="entry name" value="CNOT1_TTP_bind"/>
    <property type="match status" value="1"/>
</dbReference>
<dbReference type="GO" id="GO:0017148">
    <property type="term" value="P:negative regulation of translation"/>
    <property type="evidence" value="ECO:0007669"/>
    <property type="project" value="InterPro"/>
</dbReference>
<evidence type="ECO:0000259" key="5">
    <source>
        <dbReference type="Pfam" id="PF23590"/>
    </source>
</evidence>
<reference evidence="6 7" key="1">
    <citation type="submission" date="2020-02" db="EMBL/GenBank/DDBJ databases">
        <authorList>
            <person name="Ferguson B K."/>
        </authorList>
    </citation>
    <scope>NUCLEOTIDE SEQUENCE [LARGE SCALE GENOMIC DNA]</scope>
</reference>
<dbReference type="Gene3D" id="1.25.40.840">
    <property type="entry name" value="CCR4-NOT transcription complex subunit 1 TTP binding domain"/>
    <property type="match status" value="1"/>
</dbReference>
<dbReference type="InterPro" id="IPR032193">
    <property type="entry name" value="CNOT1_TTP_bind"/>
</dbReference>
<dbReference type="GO" id="GO:0000288">
    <property type="term" value="P:nuclear-transcribed mRNA catabolic process, deadenylation-dependent decay"/>
    <property type="evidence" value="ECO:0007669"/>
    <property type="project" value="TreeGrafter"/>
</dbReference>
<evidence type="ECO:0000259" key="4">
    <source>
        <dbReference type="Pfam" id="PF16417"/>
    </source>
</evidence>
<feature type="domain" description="CCR4-NOT transcription complex subunit 1-like NOT1 connector" evidence="5">
    <location>
        <begin position="889"/>
        <end position="939"/>
    </location>
</feature>
<dbReference type="Pfam" id="PF16415">
    <property type="entry name" value="CNOT1_CAF1_bind"/>
    <property type="match status" value="1"/>
</dbReference>
<feature type="region of interest" description="Disordered" evidence="1">
    <location>
        <begin position="705"/>
        <end position="738"/>
    </location>
</feature>
<dbReference type="Pfam" id="PF12842">
    <property type="entry name" value="DUF3819"/>
    <property type="match status" value="1"/>
</dbReference>
<feature type="region of interest" description="Disordered" evidence="1">
    <location>
        <begin position="128"/>
        <end position="165"/>
    </location>
</feature>
<dbReference type="InterPro" id="IPR038535">
    <property type="entry name" value="CNOT1_TTP_bind_sf"/>
</dbReference>
<dbReference type="PANTHER" id="PTHR13162:SF8">
    <property type="entry name" value="CCR4-NOT TRANSCRIPTION COMPLEX SUBUNIT 1"/>
    <property type="match status" value="1"/>
</dbReference>